<dbReference type="RefSeq" id="XP_029221159.1">
    <property type="nucleotide sequence ID" value="XM_029362194.1"/>
</dbReference>
<dbReference type="GeneID" id="40308589"/>
<feature type="compositionally biased region" description="Low complexity" evidence="1">
    <location>
        <begin position="220"/>
        <end position="243"/>
    </location>
</feature>
<feature type="compositionally biased region" description="Low complexity" evidence="1">
    <location>
        <begin position="201"/>
        <end position="212"/>
    </location>
</feature>
<feature type="compositionally biased region" description="Low complexity" evidence="1">
    <location>
        <begin position="91"/>
        <end position="133"/>
    </location>
</feature>
<gene>
    <name evidence="2" type="ORF">BESB_036080</name>
</gene>
<feature type="compositionally biased region" description="Basic and acidic residues" evidence="1">
    <location>
        <begin position="170"/>
        <end position="192"/>
    </location>
</feature>
<dbReference type="AlphaFoldDB" id="A0A2A9MNA5"/>
<accession>A0A2A9MNA5</accession>
<sequence>MSRPGSRRRAFDPPTRARREYERHRLELAEFVLCQKQRPPPEPLIARLSQVQQLKDTEKEQERKETFKAQFRAGLVVKKRPRCADAHAAPLSPLLASASPPSAGTRSASASTVQASSASSPPSSLEPLSPLPARGESDLCAPLRSSRAHSRGPGGCEPDTKKNRLCLNQQERRGTRRAPDFRRSEGETDTRRPAIPHGQRARPSVAAASPSVLPQPGPVAALSAPLGSSASTSRSSLPSAASSLQTAFLSEILGAYPEDEAGPASTSSAAEAVSLGSTLEAKP</sequence>
<name>A0A2A9MNA5_BESBE</name>
<reference evidence="2 3" key="1">
    <citation type="submission" date="2017-09" db="EMBL/GenBank/DDBJ databases">
        <title>Genome sequencing of Besnoitia besnoiti strain Bb-Ger1.</title>
        <authorList>
            <person name="Schares G."/>
            <person name="Venepally P."/>
            <person name="Lorenzi H.A."/>
        </authorList>
    </citation>
    <scope>NUCLEOTIDE SEQUENCE [LARGE SCALE GENOMIC DNA]</scope>
    <source>
        <strain evidence="2 3">Bb-Ger1</strain>
    </source>
</reference>
<dbReference type="KEGG" id="bbes:BESB_036080"/>
<dbReference type="VEuPathDB" id="ToxoDB:BESB_036080"/>
<evidence type="ECO:0000313" key="2">
    <source>
        <dbReference type="EMBL" id="PFH37150.1"/>
    </source>
</evidence>
<comment type="caution">
    <text evidence="2">The sequence shown here is derived from an EMBL/GenBank/DDBJ whole genome shotgun (WGS) entry which is preliminary data.</text>
</comment>
<organism evidence="2 3">
    <name type="scientific">Besnoitia besnoiti</name>
    <name type="common">Apicomplexan protozoan</name>
    <dbReference type="NCBI Taxonomy" id="94643"/>
    <lineage>
        <taxon>Eukaryota</taxon>
        <taxon>Sar</taxon>
        <taxon>Alveolata</taxon>
        <taxon>Apicomplexa</taxon>
        <taxon>Conoidasida</taxon>
        <taxon>Coccidia</taxon>
        <taxon>Eucoccidiorida</taxon>
        <taxon>Eimeriorina</taxon>
        <taxon>Sarcocystidae</taxon>
        <taxon>Besnoitia</taxon>
    </lineage>
</organism>
<protein>
    <submittedName>
        <fullName evidence="2">Uncharacterized protein</fullName>
    </submittedName>
</protein>
<evidence type="ECO:0000313" key="3">
    <source>
        <dbReference type="Proteomes" id="UP000224006"/>
    </source>
</evidence>
<dbReference type="OrthoDB" id="10661255at2759"/>
<dbReference type="EMBL" id="NWUJ01000002">
    <property type="protein sequence ID" value="PFH37150.1"/>
    <property type="molecule type" value="Genomic_DNA"/>
</dbReference>
<feature type="region of interest" description="Disordered" evidence="1">
    <location>
        <begin position="258"/>
        <end position="283"/>
    </location>
</feature>
<evidence type="ECO:0000256" key="1">
    <source>
        <dbReference type="SAM" id="MobiDB-lite"/>
    </source>
</evidence>
<keyword evidence="3" id="KW-1185">Reference proteome</keyword>
<proteinExistence type="predicted"/>
<feature type="region of interest" description="Disordered" evidence="1">
    <location>
        <begin position="91"/>
        <end position="243"/>
    </location>
</feature>
<dbReference type="Proteomes" id="UP000224006">
    <property type="component" value="Chromosome II"/>
</dbReference>